<feature type="compositionally biased region" description="Polar residues" evidence="5">
    <location>
        <begin position="232"/>
        <end position="258"/>
    </location>
</feature>
<feature type="region of interest" description="Disordered" evidence="5">
    <location>
        <begin position="201"/>
        <end position="306"/>
    </location>
</feature>
<dbReference type="KEGG" id="ache:ACHE_40754S"/>
<evidence type="ECO:0000256" key="1">
    <source>
        <dbReference type="ARBA" id="ARBA00004141"/>
    </source>
</evidence>
<dbReference type="InterPro" id="IPR010658">
    <property type="entry name" value="Nodulin-like"/>
</dbReference>
<evidence type="ECO:0000256" key="4">
    <source>
        <dbReference type="ARBA" id="ARBA00023136"/>
    </source>
</evidence>
<feature type="domain" description="Nodulin-like" evidence="7">
    <location>
        <begin position="12"/>
        <end position="197"/>
    </location>
</feature>
<proteinExistence type="predicted"/>
<dbReference type="PANTHER" id="PTHR21576">
    <property type="entry name" value="UNCHARACTERIZED NODULIN-LIKE PROTEIN"/>
    <property type="match status" value="1"/>
</dbReference>
<dbReference type="Gene3D" id="1.20.1250.20">
    <property type="entry name" value="MFS general substrate transporter like domains"/>
    <property type="match status" value="1"/>
</dbReference>
<evidence type="ECO:0000256" key="6">
    <source>
        <dbReference type="SAM" id="Phobius"/>
    </source>
</evidence>
<dbReference type="RefSeq" id="XP_043136712.1">
    <property type="nucleotide sequence ID" value="XM_043278989.1"/>
</dbReference>
<evidence type="ECO:0000256" key="3">
    <source>
        <dbReference type="ARBA" id="ARBA00022989"/>
    </source>
</evidence>
<evidence type="ECO:0000313" key="8">
    <source>
        <dbReference type="EMBL" id="BCR88190.1"/>
    </source>
</evidence>
<dbReference type="EMBL" id="AP024419">
    <property type="protein sequence ID" value="BCR88190.1"/>
    <property type="molecule type" value="Genomic_DNA"/>
</dbReference>
<dbReference type="GO" id="GO:0000329">
    <property type="term" value="C:fungal-type vacuole membrane"/>
    <property type="evidence" value="ECO:0007669"/>
    <property type="project" value="TreeGrafter"/>
</dbReference>
<feature type="transmembrane region" description="Helical" evidence="6">
    <location>
        <begin position="144"/>
        <end position="164"/>
    </location>
</feature>
<keyword evidence="4 6" id="KW-0472">Membrane</keyword>
<feature type="transmembrane region" description="Helical" evidence="6">
    <location>
        <begin position="171"/>
        <end position="193"/>
    </location>
</feature>
<dbReference type="SUPFAM" id="SSF103473">
    <property type="entry name" value="MFS general substrate transporter"/>
    <property type="match status" value="1"/>
</dbReference>
<dbReference type="Proteomes" id="UP000637239">
    <property type="component" value="Chromosome 4"/>
</dbReference>
<evidence type="ECO:0000259" key="7">
    <source>
        <dbReference type="Pfam" id="PF06813"/>
    </source>
</evidence>
<gene>
    <name evidence="8" type="ORF">ACHE_40754S</name>
</gene>
<sequence length="566" mass="60613">MGSTDKTKRIVSAVAATVVALAAGTNYAYSAWAPQFGERMKLSSTEVNFIGAAGNLGMYASGIPLGLLTDARGPRLTTLLGAITLGVGYYPVYSAYEHGEGSLGAVLLSFFVFLTGFGSCSAFSASIKTAASNFPDHRGTATAFPLAAFGLSAFFWSTVSTIAFKDDTGRFLLLLALGTFSLNTVSIPFLRILPPSGPYAPLSSSELRAESRPLRRTKSSEFSPHAGESDEAGTQSSSTLEPQRSVRGRSQSIVSNSHYPVHNSDVGETSSLVSKSRSSQDSVNEGHPKHNTEEDHDDALSDIGMDSPHPDIRGLAMLAKVEFWQLFLTMALLSGLGLMTINNIGNSTKALWNHYDDSASAKFIQQRQVMHVSILSCGNFIGRLSSGMWPYMFVVLKPANHPPLVGIGSDLLVKKLNMSRFWCLFISAVVFTGTQLAGASIDNPNTLVIVSGLTGVAYGFLFGVFPSLVAHTFGIGGLSQNWGAMTMAPVLSGNIFNMLYGSIYDKHSVVGPDGERDCPDGLGCYQAAYYTTFFSGLAGIVVCLWSITREKRIHAHSKKAEHERLA</sequence>
<organism evidence="8 9">
    <name type="scientific">Aspergillus chevalieri</name>
    <name type="common">Eurotium chevalieri</name>
    <dbReference type="NCBI Taxonomy" id="182096"/>
    <lineage>
        <taxon>Eukaryota</taxon>
        <taxon>Fungi</taxon>
        <taxon>Dikarya</taxon>
        <taxon>Ascomycota</taxon>
        <taxon>Pezizomycotina</taxon>
        <taxon>Eurotiomycetes</taxon>
        <taxon>Eurotiomycetidae</taxon>
        <taxon>Eurotiales</taxon>
        <taxon>Aspergillaceae</taxon>
        <taxon>Aspergillus</taxon>
        <taxon>Aspergillus subgen. Aspergillus</taxon>
    </lineage>
</organism>
<evidence type="ECO:0000256" key="2">
    <source>
        <dbReference type="ARBA" id="ARBA00022692"/>
    </source>
</evidence>
<feature type="transmembrane region" description="Helical" evidence="6">
    <location>
        <begin position="527"/>
        <end position="548"/>
    </location>
</feature>
<feature type="compositionally biased region" description="Polar residues" evidence="5">
    <location>
        <begin position="266"/>
        <end position="283"/>
    </location>
</feature>
<keyword evidence="3 6" id="KW-1133">Transmembrane helix</keyword>
<feature type="compositionally biased region" description="Basic and acidic residues" evidence="5">
    <location>
        <begin position="284"/>
        <end position="293"/>
    </location>
</feature>
<feature type="transmembrane region" description="Helical" evidence="6">
    <location>
        <begin position="76"/>
        <end position="96"/>
    </location>
</feature>
<dbReference type="Pfam" id="PF06813">
    <property type="entry name" value="Nodulin-like"/>
    <property type="match status" value="1"/>
</dbReference>
<evidence type="ECO:0000313" key="9">
    <source>
        <dbReference type="Proteomes" id="UP000637239"/>
    </source>
</evidence>
<keyword evidence="2 6" id="KW-0812">Transmembrane</keyword>
<reference evidence="8" key="1">
    <citation type="submission" date="2021-01" db="EMBL/GenBank/DDBJ databases">
        <authorList>
            <consortium name="Aspergillus chevalieri M1 genome sequencing consortium"/>
            <person name="Kazuki M."/>
            <person name="Futagami T."/>
        </authorList>
    </citation>
    <scope>NUCLEOTIDE SEQUENCE</scope>
    <source>
        <strain evidence="8">M1</strain>
    </source>
</reference>
<accession>A0A7R7ZMS7</accession>
<dbReference type="AlphaFoldDB" id="A0A7R7ZMS7"/>
<feature type="transmembrane region" description="Helical" evidence="6">
    <location>
        <begin position="421"/>
        <end position="441"/>
    </location>
</feature>
<comment type="subcellular location">
    <subcellularLocation>
        <location evidence="1">Membrane</location>
        <topology evidence="1">Multi-pass membrane protein</topology>
    </subcellularLocation>
</comment>
<name>A0A7R7ZMS7_ASPCH</name>
<dbReference type="InterPro" id="IPR036259">
    <property type="entry name" value="MFS_trans_sf"/>
</dbReference>
<reference evidence="8" key="2">
    <citation type="submission" date="2021-02" db="EMBL/GenBank/DDBJ databases">
        <title>Aspergillus chevalieri M1 genome sequence.</title>
        <authorList>
            <person name="Kadooka C."/>
            <person name="Mori K."/>
            <person name="Futagami T."/>
        </authorList>
    </citation>
    <scope>NUCLEOTIDE SEQUENCE</scope>
    <source>
        <strain evidence="8">M1</strain>
    </source>
</reference>
<feature type="transmembrane region" description="Helical" evidence="6">
    <location>
        <begin position="103"/>
        <end position="124"/>
    </location>
</feature>
<dbReference type="PANTHER" id="PTHR21576:SF158">
    <property type="entry name" value="RIBOSOMAL RNA-PROCESSING PROTEIN 12-LIKE CONSERVED DOMAIN-CONTAINING PROTEIN"/>
    <property type="match status" value="1"/>
</dbReference>
<feature type="transmembrane region" description="Helical" evidence="6">
    <location>
        <begin position="447"/>
        <end position="470"/>
    </location>
</feature>
<keyword evidence="9" id="KW-1185">Reference proteome</keyword>
<feature type="transmembrane region" description="Helical" evidence="6">
    <location>
        <begin position="323"/>
        <end position="341"/>
    </location>
</feature>
<dbReference type="GeneID" id="66982549"/>
<protein>
    <recommendedName>
        <fullName evidence="7">Nodulin-like domain-containing protein</fullName>
    </recommendedName>
</protein>
<feature type="transmembrane region" description="Helical" evidence="6">
    <location>
        <begin position="482"/>
        <end position="503"/>
    </location>
</feature>
<evidence type="ECO:0000256" key="5">
    <source>
        <dbReference type="SAM" id="MobiDB-lite"/>
    </source>
</evidence>